<organism evidence="8 9">
    <name type="scientific">Echinococcus granulosus</name>
    <name type="common">Hydatid tapeworm</name>
    <dbReference type="NCBI Taxonomy" id="6210"/>
    <lineage>
        <taxon>Eukaryota</taxon>
        <taxon>Metazoa</taxon>
        <taxon>Spiralia</taxon>
        <taxon>Lophotrochozoa</taxon>
        <taxon>Platyhelminthes</taxon>
        <taxon>Cestoda</taxon>
        <taxon>Eucestoda</taxon>
        <taxon>Cyclophyllidea</taxon>
        <taxon>Taeniidae</taxon>
        <taxon>Echinococcus</taxon>
        <taxon>Echinococcus granulosus group</taxon>
    </lineage>
</organism>
<keyword evidence="9" id="KW-1185">Reference proteome</keyword>
<comment type="caution">
    <text evidence="8">The sequence shown here is derived from an EMBL/GenBank/DDBJ whole genome shotgun (WGS) entry which is preliminary data.</text>
</comment>
<dbReference type="OrthoDB" id="10257739at2759"/>
<evidence type="ECO:0000256" key="5">
    <source>
        <dbReference type="ARBA" id="ARBA00023163"/>
    </source>
</evidence>
<name>W6V9Q0_ECHGR</name>
<keyword evidence="5 7" id="KW-0804">Transcription</keyword>
<dbReference type="Pfam" id="PF05669">
    <property type="entry name" value="Med31"/>
    <property type="match status" value="1"/>
</dbReference>
<dbReference type="CTD" id="36337590"/>
<evidence type="ECO:0000256" key="1">
    <source>
        <dbReference type="ARBA" id="ARBA00004123"/>
    </source>
</evidence>
<dbReference type="InterPro" id="IPR008831">
    <property type="entry name" value="Mediator_Med31"/>
</dbReference>
<comment type="similarity">
    <text evidence="2 7">Belongs to the Mediator complex subunit 31 family.</text>
</comment>
<dbReference type="GO" id="GO:0006355">
    <property type="term" value="P:regulation of DNA-templated transcription"/>
    <property type="evidence" value="ECO:0007669"/>
    <property type="project" value="InterPro"/>
</dbReference>
<comment type="subunit">
    <text evidence="7">Component of the Mediator complex.</text>
</comment>
<evidence type="ECO:0000256" key="7">
    <source>
        <dbReference type="RuleBase" id="RU364129"/>
    </source>
</evidence>
<dbReference type="AlphaFoldDB" id="W6V9Q0"/>
<evidence type="ECO:0000256" key="4">
    <source>
        <dbReference type="ARBA" id="ARBA00023159"/>
    </source>
</evidence>
<keyword evidence="4 7" id="KW-0010">Activator</keyword>
<sequence length="278" mass="32121">MEVQVVKTCLSMESDSVLSKLLEHYRAAPPCLDVLDILCSRYHMQNRPKSILNPARLGNSGGIRNTLEDPWVRFQIELEFVQSLGNPDYLTFLAQQGSFDKPEFINYLSYLQYWKSPSYPFCLHMLDLLQSPDFRREVAHESVTRFIDDQMLLHWKNYLPKRAEMVNRHVQNLDAMPTPGAGPSNPNQNYLSKLCNLRRCQYFAQEDWLIQFDSGSSHFKFTVNRDERVSGHSYQPNYGAAEAPTPMAQRIVRVNSFQAGNYFKSPFKRARSLGVPDV</sequence>
<dbReference type="GO" id="GO:0016592">
    <property type="term" value="C:mediator complex"/>
    <property type="evidence" value="ECO:0007669"/>
    <property type="project" value="InterPro"/>
</dbReference>
<protein>
    <recommendedName>
        <fullName evidence="7">Mediator of RNA polymerase II transcription subunit 31</fullName>
    </recommendedName>
</protein>
<dbReference type="InterPro" id="IPR038089">
    <property type="entry name" value="Med31_sf"/>
</dbReference>
<evidence type="ECO:0000256" key="6">
    <source>
        <dbReference type="ARBA" id="ARBA00023242"/>
    </source>
</evidence>
<gene>
    <name evidence="8" type="ORF">EGR_01875</name>
</gene>
<reference evidence="8 9" key="1">
    <citation type="journal article" date="2013" name="Nat. Genet.">
        <title>The genome of the hydatid tapeworm Echinococcus granulosus.</title>
        <authorList>
            <person name="Zheng H."/>
            <person name="Zhang W."/>
            <person name="Zhang L."/>
            <person name="Zhang Z."/>
            <person name="Li J."/>
            <person name="Lu G."/>
            <person name="Zhu Y."/>
            <person name="Wang Y."/>
            <person name="Huang Y."/>
            <person name="Liu J."/>
            <person name="Kang H."/>
            <person name="Chen J."/>
            <person name="Wang L."/>
            <person name="Chen A."/>
            <person name="Yu S."/>
            <person name="Gao Z."/>
            <person name="Jin L."/>
            <person name="Gu W."/>
            <person name="Wang Z."/>
            <person name="Zhao L."/>
            <person name="Shi B."/>
            <person name="Wen H."/>
            <person name="Lin R."/>
            <person name="Jones M.K."/>
            <person name="Brejova B."/>
            <person name="Vinar T."/>
            <person name="Zhao G."/>
            <person name="McManus D.P."/>
            <person name="Chen Z."/>
            <person name="Zhou Y."/>
            <person name="Wang S."/>
        </authorList>
    </citation>
    <scope>NUCLEOTIDE SEQUENCE [LARGE SCALE GENOMIC DNA]</scope>
</reference>
<proteinExistence type="inferred from homology"/>
<dbReference type="Gene3D" id="1.10.10.1340">
    <property type="entry name" value="Mediator of RNA polymerase II, submodule Med31 (Soh1)"/>
    <property type="match status" value="1"/>
</dbReference>
<keyword evidence="3 7" id="KW-0805">Transcription regulation</keyword>
<accession>W6V9Q0</accession>
<comment type="function">
    <text evidence="7">Component of the Mediator complex, a coactivator involved in the regulated transcription of nearly all RNA polymerase II-dependent genes. Mediator functions as a bridge to convey information from gene-specific regulatory proteins to the basal RNA polymerase II transcription machinery. Mediator is recruited to promoters by direct interactions with regulatory proteins and serves as a scaffold for the assembly of a functional preinitiation complex with RNA polymerase II and the general transcription factors.</text>
</comment>
<evidence type="ECO:0000256" key="3">
    <source>
        <dbReference type="ARBA" id="ARBA00023015"/>
    </source>
</evidence>
<evidence type="ECO:0000313" key="9">
    <source>
        <dbReference type="Proteomes" id="UP000019149"/>
    </source>
</evidence>
<evidence type="ECO:0000313" key="8">
    <source>
        <dbReference type="EMBL" id="EUB63384.1"/>
    </source>
</evidence>
<dbReference type="KEGG" id="egl:EGR_01875"/>
<dbReference type="GO" id="GO:0003712">
    <property type="term" value="F:transcription coregulator activity"/>
    <property type="evidence" value="ECO:0007669"/>
    <property type="project" value="InterPro"/>
</dbReference>
<dbReference type="EMBL" id="APAU02000007">
    <property type="protein sequence ID" value="EUB63384.1"/>
    <property type="molecule type" value="Genomic_DNA"/>
</dbReference>
<evidence type="ECO:0000256" key="2">
    <source>
        <dbReference type="ARBA" id="ARBA00006378"/>
    </source>
</evidence>
<dbReference type="STRING" id="6210.W6V9Q0"/>
<comment type="subcellular location">
    <subcellularLocation>
        <location evidence="1 7">Nucleus</location>
    </subcellularLocation>
</comment>
<dbReference type="GeneID" id="36337590"/>
<dbReference type="Proteomes" id="UP000019149">
    <property type="component" value="Unassembled WGS sequence"/>
</dbReference>
<keyword evidence="6 7" id="KW-0539">Nucleus</keyword>
<dbReference type="RefSeq" id="XP_024354580.1">
    <property type="nucleotide sequence ID" value="XM_024491124.1"/>
</dbReference>
<dbReference type="PANTHER" id="PTHR13186">
    <property type="entry name" value="MEDIATOR OF RNA POLYMERASE II TRANSCRIPTION SUBUNIT 31"/>
    <property type="match status" value="1"/>
</dbReference>